<sequence length="245" mass="27900">MASSALAALFPTGPHWADWIKQFAVVDDKPEPVYLIPPAWSPNAVDQAKSRVDRKSACDWTVVPKIKYLDPATLDQCMLQMIDIKKELDRMGKGMIADVASYRGGHGDYNFVQAFMEAMQSTPHYCAGEIVRPHFRDADLAAHWIFGPRCETVSFAKVKAIKDYENGELLYSARQAVQHGLNVTLDFSLRGVEFEARLLADPYRWPAPHSSYEFHIRFKTYKDMAAWADMASRDHTRVQTPLERF</sequence>
<dbReference type="RefSeq" id="YP_006988428.1">
    <property type="nucleotide sequence ID" value="NC_019406.1"/>
</dbReference>
<name>K4JRV4_9CAUD</name>
<dbReference type="Proteomes" id="UP000000463">
    <property type="component" value="Segment"/>
</dbReference>
<evidence type="ECO:0000313" key="2">
    <source>
        <dbReference type="Proteomes" id="UP000000463"/>
    </source>
</evidence>
<accession>K4JRV4</accession>
<reference evidence="1 2" key="1">
    <citation type="journal article" date="2012" name="BMC Genomics">
        <title>The Caulobacter crescentus phage phiCbK: genomics of a canonical phage.</title>
        <authorList>
            <person name="Gill J.J."/>
            <person name="Berry J.D."/>
            <person name="Russell W.K."/>
            <person name="Lessor L."/>
            <person name="Escobar Garcia D.A."/>
            <person name="Hernandez D."/>
            <person name="Kane A."/>
            <person name="Keene J."/>
            <person name="Maddox M."/>
            <person name="Martin R."/>
            <person name="Mohan S."/>
            <person name="Thorn A.M."/>
            <person name="Russell D.H."/>
            <person name="Young R."/>
        </authorList>
    </citation>
    <scope>NUCLEOTIDE SEQUENCE [LARGE SCALE GENOMIC DNA]</scope>
</reference>
<protein>
    <submittedName>
        <fullName evidence="1">Uncharacterized protein</fullName>
    </submittedName>
</protein>
<organism evidence="1 2">
    <name type="scientific">Caulobacter phage CcrColossus</name>
    <dbReference type="NCBI Taxonomy" id="1211640"/>
    <lineage>
        <taxon>Viruses</taxon>
        <taxon>Duplodnaviria</taxon>
        <taxon>Heunggongvirae</taxon>
        <taxon>Uroviricota</taxon>
        <taxon>Caudoviricetes</taxon>
        <taxon>Jeanschmidtviridae</taxon>
        <taxon>Colossusvirus</taxon>
        <taxon>Colossusvirus colossus</taxon>
    </lineage>
</organism>
<evidence type="ECO:0000313" key="1">
    <source>
        <dbReference type="EMBL" id="AFU88064.1"/>
    </source>
</evidence>
<gene>
    <name evidence="1" type="ORF">CcrColossus_gp194</name>
</gene>
<keyword evidence="2" id="KW-1185">Reference proteome</keyword>
<dbReference type="EMBL" id="JX100810">
    <property type="protein sequence ID" value="AFU88064.1"/>
    <property type="molecule type" value="Genomic_DNA"/>
</dbReference>
<proteinExistence type="predicted"/>
<dbReference type="GeneID" id="13995122"/>
<dbReference type="KEGG" id="vg:13995122"/>